<keyword evidence="3 7" id="KW-0378">Hydrolase</keyword>
<organism evidence="7 8">
    <name type="scientific">Slackia equolifaciens</name>
    <dbReference type="NCBI Taxonomy" id="498718"/>
    <lineage>
        <taxon>Bacteria</taxon>
        <taxon>Bacillati</taxon>
        <taxon>Actinomycetota</taxon>
        <taxon>Coriobacteriia</taxon>
        <taxon>Eggerthellales</taxon>
        <taxon>Eggerthellaceae</taxon>
        <taxon>Slackia</taxon>
    </lineage>
</organism>
<accession>A0A3N0B4Z6</accession>
<reference evidence="7" key="2">
    <citation type="journal article" date="2019" name="Microbiol. Resour. Announc.">
        <title>Draft Genome Sequences of Type Strains of Gordonibacter faecihominis, Paraeggerthella hongkongensis, Parvibacter caecicola,Slackia equolifaciens, Slackia faecicanis, and Slackia isoflavoniconvertens.</title>
        <authorList>
            <person name="Danylec N."/>
            <person name="Stoll D.A."/>
            <person name="Dotsch A."/>
            <person name="Huch M."/>
        </authorList>
    </citation>
    <scope>NUCLEOTIDE SEQUENCE</scope>
    <source>
        <strain evidence="7">DSM 24851</strain>
    </source>
</reference>
<protein>
    <submittedName>
        <fullName evidence="7">MBL fold metallo-hydrolase</fullName>
    </submittedName>
</protein>
<dbReference type="InterPro" id="IPR036866">
    <property type="entry name" value="RibonucZ/Hydroxyglut_hydro"/>
</dbReference>
<dbReference type="PANTHER" id="PTHR46233">
    <property type="entry name" value="HYDROXYACYLGLUTATHIONE HYDROLASE GLOC"/>
    <property type="match status" value="1"/>
</dbReference>
<dbReference type="Pfam" id="PF00753">
    <property type="entry name" value="Lactamase_B"/>
    <property type="match status" value="1"/>
</dbReference>
<sequence>MRANCKRIITEGTGCVPVSVLTIGMMDNNCMIVSDGREEGAPAMVVDPAGDAQAIIKALGWLKLEYIVCTHNHNDHLIALPELVKETGAKVVAHVADCDIIESGQPGYFGNWDAVAPVHVDVKVKDGDTIKLGSLEFEVIHTPGHTKGGMCVYLPGFDGKPGILFSGDTLFRGATGRVDFEGGSAKEMRASLRNKLAPLPNDTIVFPGHEGLTTIGIERRRVIEAF</sequence>
<dbReference type="InterPro" id="IPR001279">
    <property type="entry name" value="Metallo-B-lactamas"/>
</dbReference>
<name>A0A3N0B4Z6_9ACTN</name>
<dbReference type="SUPFAM" id="SSF56281">
    <property type="entry name" value="Metallo-hydrolase/oxidoreductase"/>
    <property type="match status" value="1"/>
</dbReference>
<comment type="caution">
    <text evidence="7">The sequence shown here is derived from an EMBL/GenBank/DDBJ whole genome shotgun (WGS) entry which is preliminary data.</text>
</comment>
<dbReference type="Proteomes" id="UP000269591">
    <property type="component" value="Unassembled WGS sequence"/>
</dbReference>
<dbReference type="OrthoDB" id="9802991at2"/>
<keyword evidence="4" id="KW-0862">Zinc</keyword>
<reference evidence="6" key="3">
    <citation type="journal article" date="2021" name="PeerJ">
        <title>Extensive microbial diversity within the chicken gut microbiome revealed by metagenomics and culture.</title>
        <authorList>
            <person name="Gilroy R."/>
            <person name="Ravi A."/>
            <person name="Getino M."/>
            <person name="Pursley I."/>
            <person name="Horton D.L."/>
            <person name="Alikhan N.F."/>
            <person name="Baker D."/>
            <person name="Gharbi K."/>
            <person name="Hall N."/>
            <person name="Watson M."/>
            <person name="Adriaenssens E.M."/>
            <person name="Foster-Nyarko E."/>
            <person name="Jarju S."/>
            <person name="Secka A."/>
            <person name="Antonio M."/>
            <person name="Oren A."/>
            <person name="Chaudhuri R.R."/>
            <person name="La Ragione R."/>
            <person name="Hildebrand F."/>
            <person name="Pallen M.J."/>
        </authorList>
    </citation>
    <scope>NUCLEOTIDE SEQUENCE</scope>
    <source>
        <strain evidence="6">ChiGjej6B6-11269</strain>
    </source>
</reference>
<gene>
    <name evidence="7" type="ORF">DMP06_01825</name>
    <name evidence="6" type="ORF">K8U77_10620</name>
</gene>
<reference evidence="8" key="1">
    <citation type="submission" date="2018-05" db="EMBL/GenBank/DDBJ databases">
        <title>Genome Sequencing of selected type strains of the family Eggerthellaceae.</title>
        <authorList>
            <person name="Danylec N."/>
            <person name="Stoll D.A."/>
            <person name="Doetsch A."/>
            <person name="Huch M."/>
        </authorList>
    </citation>
    <scope>NUCLEOTIDE SEQUENCE [LARGE SCALE GENOMIC DNA]</scope>
    <source>
        <strain evidence="8">DSM 24851</strain>
    </source>
</reference>
<dbReference type="RefSeq" id="WP_123208023.1">
    <property type="nucleotide sequence ID" value="NZ_JBHTHO010000013.1"/>
</dbReference>
<evidence type="ECO:0000256" key="3">
    <source>
        <dbReference type="ARBA" id="ARBA00022801"/>
    </source>
</evidence>
<evidence type="ECO:0000256" key="1">
    <source>
        <dbReference type="ARBA" id="ARBA00001947"/>
    </source>
</evidence>
<proteinExistence type="predicted"/>
<evidence type="ECO:0000256" key="4">
    <source>
        <dbReference type="ARBA" id="ARBA00022833"/>
    </source>
</evidence>
<feature type="domain" description="Metallo-beta-lactamase" evidence="5">
    <location>
        <begin position="27"/>
        <end position="209"/>
    </location>
</feature>
<dbReference type="GO" id="GO:0046872">
    <property type="term" value="F:metal ion binding"/>
    <property type="evidence" value="ECO:0007669"/>
    <property type="project" value="UniProtKB-KW"/>
</dbReference>
<dbReference type="EMBL" id="DYWI01000203">
    <property type="protein sequence ID" value="HJF66549.1"/>
    <property type="molecule type" value="Genomic_DNA"/>
</dbReference>
<dbReference type="PANTHER" id="PTHR46233:SF3">
    <property type="entry name" value="HYDROXYACYLGLUTATHIONE HYDROLASE GLOC"/>
    <property type="match status" value="1"/>
</dbReference>
<evidence type="ECO:0000313" key="6">
    <source>
        <dbReference type="EMBL" id="HJF66549.1"/>
    </source>
</evidence>
<dbReference type="SMART" id="SM00849">
    <property type="entry name" value="Lactamase_B"/>
    <property type="match status" value="1"/>
</dbReference>
<reference evidence="6" key="4">
    <citation type="submission" date="2021-09" db="EMBL/GenBank/DDBJ databases">
        <authorList>
            <person name="Gilroy R."/>
        </authorList>
    </citation>
    <scope>NUCLEOTIDE SEQUENCE</scope>
    <source>
        <strain evidence="6">ChiGjej6B6-11269</strain>
    </source>
</reference>
<evidence type="ECO:0000313" key="7">
    <source>
        <dbReference type="EMBL" id="RNL42165.1"/>
    </source>
</evidence>
<keyword evidence="2" id="KW-0479">Metal-binding</keyword>
<keyword evidence="8" id="KW-1185">Reference proteome</keyword>
<dbReference type="GO" id="GO:0016787">
    <property type="term" value="F:hydrolase activity"/>
    <property type="evidence" value="ECO:0007669"/>
    <property type="project" value="UniProtKB-KW"/>
</dbReference>
<comment type="cofactor">
    <cofactor evidence="1">
        <name>Zn(2+)</name>
        <dbReference type="ChEBI" id="CHEBI:29105"/>
    </cofactor>
</comment>
<dbReference type="CDD" id="cd06262">
    <property type="entry name" value="metallo-hydrolase-like_MBL-fold"/>
    <property type="match status" value="1"/>
</dbReference>
<dbReference type="InterPro" id="IPR051453">
    <property type="entry name" value="MBL_Glyoxalase_II"/>
</dbReference>
<dbReference type="Proteomes" id="UP000786989">
    <property type="component" value="Unassembled WGS sequence"/>
</dbReference>
<evidence type="ECO:0000259" key="5">
    <source>
        <dbReference type="SMART" id="SM00849"/>
    </source>
</evidence>
<dbReference type="EMBL" id="QIBX01000001">
    <property type="protein sequence ID" value="RNL42165.1"/>
    <property type="molecule type" value="Genomic_DNA"/>
</dbReference>
<evidence type="ECO:0000313" key="8">
    <source>
        <dbReference type="Proteomes" id="UP000269591"/>
    </source>
</evidence>
<dbReference type="AlphaFoldDB" id="A0A3N0B4Z6"/>
<dbReference type="Gene3D" id="3.60.15.10">
    <property type="entry name" value="Ribonuclease Z/Hydroxyacylglutathione hydrolase-like"/>
    <property type="match status" value="1"/>
</dbReference>
<evidence type="ECO:0000256" key="2">
    <source>
        <dbReference type="ARBA" id="ARBA00022723"/>
    </source>
</evidence>